<keyword evidence="4" id="KW-0547">Nucleotide-binding</keyword>
<dbReference type="GO" id="GO:0016887">
    <property type="term" value="F:ATP hydrolysis activity"/>
    <property type="evidence" value="ECO:0007669"/>
    <property type="project" value="InterPro"/>
</dbReference>
<sequence length="346" mass="38554">MRSIQGILDQLTYRWIFVGGKGGVGKTTTSSALALRMAEARPDERFLLISTDPAHNLSDAFNQQFGPEPSVVDGVTNLFVAEINPTDEMAKITESIQDPQASQSTTDAQEAQDLMNFNTMLKSLTGFLKDGAMGGPGMDEFVFFSKVIKLVESAEYAAVIFDTAPTGHTLRFLGLPETMKKLLKTVLEIRNNMSGILNMITSMMGTDSTGIFEMLDRVQPILSSVERVCTEFRDPSLCTFIAVCIPEFLSIYETERLVQQLAVLDMDCHTIVVNFLLDANENSPCFMCRSRALMQQKYIDQLMSLYDDFDLILSPLRPAEVRGLDGLRDYGKTLIEPVHFCWCTSN</sequence>
<dbReference type="InterPro" id="IPR027417">
    <property type="entry name" value="P-loop_NTPase"/>
</dbReference>
<name>A0A4Z1T3V5_GIAMU</name>
<evidence type="ECO:0000259" key="8">
    <source>
        <dbReference type="Pfam" id="PF02374"/>
    </source>
</evidence>
<dbReference type="NCBIfam" id="TIGR00345">
    <property type="entry name" value="GET3_arsA_TRC40"/>
    <property type="match status" value="1"/>
</dbReference>
<dbReference type="InterPro" id="IPR025723">
    <property type="entry name" value="ArsA/GET3_ATPase-like"/>
</dbReference>
<dbReference type="OrthoDB" id="1770at2759"/>
<evidence type="ECO:0000256" key="6">
    <source>
        <dbReference type="ARBA" id="ARBA00022824"/>
    </source>
</evidence>
<keyword evidence="10" id="KW-1185">Reference proteome</keyword>
<dbReference type="Pfam" id="PF02374">
    <property type="entry name" value="ArsA_ATPase"/>
    <property type="match status" value="1"/>
</dbReference>
<dbReference type="Proteomes" id="UP000315496">
    <property type="component" value="Chromosome 2"/>
</dbReference>
<keyword evidence="5" id="KW-0378">Hydrolase</keyword>
<dbReference type="CDD" id="cd02035">
    <property type="entry name" value="ArsA"/>
    <property type="match status" value="1"/>
</dbReference>
<organism evidence="9 10">
    <name type="scientific">Giardia muris</name>
    <dbReference type="NCBI Taxonomy" id="5742"/>
    <lineage>
        <taxon>Eukaryota</taxon>
        <taxon>Metamonada</taxon>
        <taxon>Diplomonadida</taxon>
        <taxon>Hexamitidae</taxon>
        <taxon>Giardiinae</taxon>
        <taxon>Giardia</taxon>
    </lineage>
</organism>
<evidence type="ECO:0000256" key="4">
    <source>
        <dbReference type="ARBA" id="ARBA00022741"/>
    </source>
</evidence>
<evidence type="ECO:0000256" key="2">
    <source>
        <dbReference type="ARBA" id="ARBA00022448"/>
    </source>
</evidence>
<dbReference type="GO" id="GO:0071816">
    <property type="term" value="P:tail-anchored membrane protein insertion into ER membrane"/>
    <property type="evidence" value="ECO:0007669"/>
    <property type="project" value="TreeGrafter"/>
</dbReference>
<reference evidence="9 10" key="1">
    <citation type="submission" date="2019-05" db="EMBL/GenBank/DDBJ databases">
        <title>The compact genome of Giardia muris reveals important steps in the evolution of intestinal protozoan parasites.</title>
        <authorList>
            <person name="Xu F."/>
            <person name="Jimenez-Gonzalez A."/>
            <person name="Einarsson E."/>
            <person name="Astvaldsson A."/>
            <person name="Peirasmaki D."/>
            <person name="Eckmann L."/>
            <person name="Andersson J.O."/>
            <person name="Svard S.G."/>
            <person name="Jerlstrom-Hultqvist J."/>
        </authorList>
    </citation>
    <scope>NUCLEOTIDE SEQUENCE [LARGE SCALE GENOMIC DNA]</scope>
    <source>
        <strain evidence="9 10">Roberts-Thomson</strain>
    </source>
</reference>
<keyword evidence="7" id="KW-0067">ATP-binding</keyword>
<feature type="domain" description="ArsA/GET3 Anion-transporting ATPase-like" evidence="8">
    <location>
        <begin position="14"/>
        <end position="335"/>
    </location>
</feature>
<evidence type="ECO:0000256" key="1">
    <source>
        <dbReference type="ARBA" id="ARBA00011040"/>
    </source>
</evidence>
<keyword evidence="3" id="KW-0963">Cytoplasm</keyword>
<evidence type="ECO:0000256" key="3">
    <source>
        <dbReference type="ARBA" id="ARBA00022490"/>
    </source>
</evidence>
<dbReference type="AlphaFoldDB" id="A0A4Z1T3V5"/>
<dbReference type="SUPFAM" id="SSF52540">
    <property type="entry name" value="P-loop containing nucleoside triphosphate hydrolases"/>
    <property type="match status" value="1"/>
</dbReference>
<keyword evidence="2" id="KW-0813">Transport</keyword>
<dbReference type="FunFam" id="3.40.50.300:FF:001459">
    <property type="entry name" value="ATPase ASNA1 homolog"/>
    <property type="match status" value="1"/>
</dbReference>
<proteinExistence type="inferred from homology"/>
<dbReference type="GO" id="GO:0043529">
    <property type="term" value="C:GET complex"/>
    <property type="evidence" value="ECO:0007669"/>
    <property type="project" value="TreeGrafter"/>
</dbReference>
<evidence type="ECO:0000256" key="5">
    <source>
        <dbReference type="ARBA" id="ARBA00022801"/>
    </source>
</evidence>
<dbReference type="InterPro" id="IPR016300">
    <property type="entry name" value="ATPase_ArsA/GET3"/>
</dbReference>
<dbReference type="GO" id="GO:0005524">
    <property type="term" value="F:ATP binding"/>
    <property type="evidence" value="ECO:0007669"/>
    <property type="project" value="UniProtKB-KW"/>
</dbReference>
<evidence type="ECO:0000313" key="9">
    <source>
        <dbReference type="EMBL" id="TNJ28663.1"/>
    </source>
</evidence>
<comment type="caution">
    <text evidence="9">The sequence shown here is derived from an EMBL/GenBank/DDBJ whole genome shotgun (WGS) entry which is preliminary data.</text>
</comment>
<dbReference type="PANTHER" id="PTHR10803:SF3">
    <property type="entry name" value="ATPASE GET3"/>
    <property type="match status" value="1"/>
</dbReference>
<comment type="similarity">
    <text evidence="1">Belongs to the arsA ATPase family.</text>
</comment>
<accession>A0A4Z1T3V5</accession>
<evidence type="ECO:0000256" key="7">
    <source>
        <dbReference type="ARBA" id="ARBA00022840"/>
    </source>
</evidence>
<dbReference type="Gene3D" id="3.40.50.300">
    <property type="entry name" value="P-loop containing nucleotide triphosphate hydrolases"/>
    <property type="match status" value="1"/>
</dbReference>
<dbReference type="PANTHER" id="PTHR10803">
    <property type="entry name" value="ARSENICAL PUMP-DRIVING ATPASE ARSENITE-TRANSLOCATING ATPASE"/>
    <property type="match status" value="1"/>
</dbReference>
<dbReference type="VEuPathDB" id="GiardiaDB:GMRT_13188"/>
<dbReference type="EMBL" id="VDLU01000002">
    <property type="protein sequence ID" value="TNJ28663.1"/>
    <property type="molecule type" value="Genomic_DNA"/>
</dbReference>
<evidence type="ECO:0000313" key="10">
    <source>
        <dbReference type="Proteomes" id="UP000315496"/>
    </source>
</evidence>
<gene>
    <name evidence="9" type="ORF">GMRT_13188</name>
</gene>
<keyword evidence="6" id="KW-0256">Endoplasmic reticulum</keyword>
<protein>
    <submittedName>
        <fullName evidence="9">Arsenical pump-driving ATPase</fullName>
    </submittedName>
</protein>